<accession>A0ACC2LJW2</accession>
<proteinExistence type="predicted"/>
<dbReference type="EMBL" id="CM056816">
    <property type="protein sequence ID" value="KAJ8633746.1"/>
    <property type="molecule type" value="Genomic_DNA"/>
</dbReference>
<evidence type="ECO:0000313" key="2">
    <source>
        <dbReference type="Proteomes" id="UP001234297"/>
    </source>
</evidence>
<dbReference type="Proteomes" id="UP001234297">
    <property type="component" value="Chromosome 8"/>
</dbReference>
<comment type="caution">
    <text evidence="1">The sequence shown here is derived from an EMBL/GenBank/DDBJ whole genome shotgun (WGS) entry which is preliminary data.</text>
</comment>
<sequence>MCRDGRMFTSTKIWRRWHHHININQHRSAIASSLAASAIPSLVLAHAHLIDSIPELPLVVSNFAESVEKTAASIKVLKQIGTFMDAEKAKDNHSIRTGKGKMCNRRYVSRKGPLIMYGTEGSKLIKAFRNILGMDVAYVDRLNLLKLAPGGHLGRFIVWTKPVFEKLDSVFETFDKPSEKKKGFFLRSCRECPNMGARVFPT</sequence>
<keyword evidence="2" id="KW-1185">Reference proteome</keyword>
<evidence type="ECO:0000313" key="1">
    <source>
        <dbReference type="EMBL" id="KAJ8633746.1"/>
    </source>
</evidence>
<protein>
    <submittedName>
        <fullName evidence="1">Uncharacterized protein</fullName>
    </submittedName>
</protein>
<reference evidence="1 2" key="1">
    <citation type="journal article" date="2022" name="Hortic Res">
        <title>A haplotype resolved chromosomal level avocado genome allows analysis of novel avocado genes.</title>
        <authorList>
            <person name="Nath O."/>
            <person name="Fletcher S.J."/>
            <person name="Hayward A."/>
            <person name="Shaw L.M."/>
            <person name="Masouleh A.K."/>
            <person name="Furtado A."/>
            <person name="Henry R.J."/>
            <person name="Mitter N."/>
        </authorList>
    </citation>
    <scope>NUCLEOTIDE SEQUENCE [LARGE SCALE GENOMIC DNA]</scope>
    <source>
        <strain evidence="2">cv. Hass</strain>
    </source>
</reference>
<organism evidence="1 2">
    <name type="scientific">Persea americana</name>
    <name type="common">Avocado</name>
    <dbReference type="NCBI Taxonomy" id="3435"/>
    <lineage>
        <taxon>Eukaryota</taxon>
        <taxon>Viridiplantae</taxon>
        <taxon>Streptophyta</taxon>
        <taxon>Embryophyta</taxon>
        <taxon>Tracheophyta</taxon>
        <taxon>Spermatophyta</taxon>
        <taxon>Magnoliopsida</taxon>
        <taxon>Magnoliidae</taxon>
        <taxon>Laurales</taxon>
        <taxon>Lauraceae</taxon>
        <taxon>Persea</taxon>
    </lineage>
</organism>
<gene>
    <name evidence="1" type="ORF">MRB53_027082</name>
</gene>
<name>A0ACC2LJW2_PERAE</name>